<dbReference type="Gene3D" id="6.10.250.2410">
    <property type="match status" value="1"/>
</dbReference>
<dbReference type="EMBL" id="MHRT01000005">
    <property type="protein sequence ID" value="OHA29259.1"/>
    <property type="molecule type" value="Genomic_DNA"/>
</dbReference>
<dbReference type="PANTHER" id="PTHR33969">
    <property type="entry name" value="SEGREGATION AND CONDENSATION PROTEIN A"/>
    <property type="match status" value="1"/>
</dbReference>
<gene>
    <name evidence="2" type="ORF">A3F51_01440</name>
</gene>
<dbReference type="STRING" id="1802315.A3F51_01440"/>
<evidence type="ECO:0000313" key="3">
    <source>
        <dbReference type="Proteomes" id="UP000178089"/>
    </source>
</evidence>
<dbReference type="Pfam" id="PF02616">
    <property type="entry name" value="SMC_ScpA"/>
    <property type="match status" value="1"/>
</dbReference>
<name>A0A1G2N1K7_9BACT</name>
<evidence type="ECO:0000313" key="2">
    <source>
        <dbReference type="EMBL" id="OHA29259.1"/>
    </source>
</evidence>
<dbReference type="Proteomes" id="UP000178089">
    <property type="component" value="Unassembled WGS sequence"/>
</dbReference>
<protein>
    <recommendedName>
        <fullName evidence="1">Segregation and condensation protein A</fullName>
    </recommendedName>
</protein>
<accession>A0A1G2N1K7</accession>
<evidence type="ECO:0000256" key="1">
    <source>
        <dbReference type="ARBA" id="ARBA00044777"/>
    </source>
</evidence>
<dbReference type="AlphaFoldDB" id="A0A1G2N1K7"/>
<sequence>MSFTVKTQSFEGPLDLLLDLIEKKRLFINDISLAKVTDDFISHVRRFENLPMAESAHFILIASILLLIKSRSLLPELSLTEEEKGDILDLEIRLKIFKRIKEASRRISELFGRDIIFPQSRFRHVNPIFTPDSTFTLEMALYFLKDLVNRLPKKENLPKHIVQKVISLEEMIANLTTRITTSLRMSFKQFTAEHKGEKVGIIVSFLAMLELVKEGIVQVNQEKEFDDIVMETKEVGVPRY</sequence>
<dbReference type="PANTHER" id="PTHR33969:SF2">
    <property type="entry name" value="SEGREGATION AND CONDENSATION PROTEIN A"/>
    <property type="match status" value="1"/>
</dbReference>
<proteinExistence type="predicted"/>
<dbReference type="InterPro" id="IPR003768">
    <property type="entry name" value="ScpA"/>
</dbReference>
<reference evidence="2 3" key="1">
    <citation type="journal article" date="2016" name="Nat. Commun.">
        <title>Thousands of microbial genomes shed light on interconnected biogeochemical processes in an aquifer system.</title>
        <authorList>
            <person name="Anantharaman K."/>
            <person name="Brown C.T."/>
            <person name="Hug L.A."/>
            <person name="Sharon I."/>
            <person name="Castelle C.J."/>
            <person name="Probst A.J."/>
            <person name="Thomas B.C."/>
            <person name="Singh A."/>
            <person name="Wilkins M.J."/>
            <person name="Karaoz U."/>
            <person name="Brodie E.L."/>
            <person name="Williams K.H."/>
            <person name="Hubbard S.S."/>
            <person name="Banfield J.F."/>
        </authorList>
    </citation>
    <scope>NUCLEOTIDE SEQUENCE [LARGE SCALE GENOMIC DNA]</scope>
</reference>
<organism evidence="2 3">
    <name type="scientific">Candidatus Taylorbacteria bacterium RIFCSPHIGHO2_12_FULL_45_16</name>
    <dbReference type="NCBI Taxonomy" id="1802315"/>
    <lineage>
        <taxon>Bacteria</taxon>
        <taxon>Candidatus Tayloriibacteriota</taxon>
    </lineage>
</organism>
<comment type="caution">
    <text evidence="2">The sequence shown here is derived from an EMBL/GenBank/DDBJ whole genome shotgun (WGS) entry which is preliminary data.</text>
</comment>